<sequence length="248" mass="29038">MPYILKTRVDPVNYKEATQKIIEWAEKGENRYVCAATVHMVMEAFDSEEFCQVVNNADLVTADGMPLVWMLRLLGHKHQKRCCGPELILWVNEAAAEKGIPVGFYGSTPEVLQDLKKNLLQKFPKLKIVYMYSPPFRPLLPEEEKQVIKEINQSGARILFVGLGCPKQERWMARHRGKIRAVMLGVGAAFDFHAGYKPIAPKWMQNLGLEWLFRLCCEPRRLWRRYLYHNPRFLYYAFQQIIFKKQFI</sequence>
<dbReference type="Proteomes" id="UP000886289">
    <property type="component" value="Unassembled WGS sequence"/>
</dbReference>
<proteinExistence type="predicted"/>
<name>A0A7C0U3C2_DESA2</name>
<organism evidence="3">
    <name type="scientific">Desulfofervidus auxilii</name>
    <dbReference type="NCBI Taxonomy" id="1621989"/>
    <lineage>
        <taxon>Bacteria</taxon>
        <taxon>Pseudomonadati</taxon>
        <taxon>Thermodesulfobacteriota</taxon>
        <taxon>Candidatus Desulfofervidia</taxon>
        <taxon>Candidatus Desulfofervidales</taxon>
        <taxon>Candidatus Desulfofervidaceae</taxon>
        <taxon>Candidatus Desulfofervidus</taxon>
    </lineage>
</organism>
<dbReference type="AlphaFoldDB" id="A0A7C0U3C2"/>
<reference evidence="3" key="1">
    <citation type="journal article" date="2020" name="mSystems">
        <title>Genome- and Community-Level Interaction Insights into Carbon Utilization and Element Cycling Functions of Hydrothermarchaeota in Hydrothermal Sediment.</title>
        <authorList>
            <person name="Zhou Z."/>
            <person name="Liu Y."/>
            <person name="Xu W."/>
            <person name="Pan J."/>
            <person name="Luo Z.H."/>
            <person name="Li M."/>
        </authorList>
    </citation>
    <scope>NUCLEOTIDE SEQUENCE [LARGE SCALE GENOMIC DNA]</scope>
    <source>
        <strain evidence="3">HyVt-233</strain>
    </source>
</reference>
<dbReference type="InterPro" id="IPR032466">
    <property type="entry name" value="Metal_Hydrolase"/>
</dbReference>
<accession>A0A7C0U3C2</accession>
<evidence type="ECO:0000256" key="1">
    <source>
        <dbReference type="ARBA" id="ARBA00022676"/>
    </source>
</evidence>
<dbReference type="EMBL" id="DRBS01000257">
    <property type="protein sequence ID" value="HDD44555.1"/>
    <property type="molecule type" value="Genomic_DNA"/>
</dbReference>
<keyword evidence="2" id="KW-0808">Transferase</keyword>
<dbReference type="SUPFAM" id="SSF51556">
    <property type="entry name" value="Metallo-dependent hydrolases"/>
    <property type="match status" value="1"/>
</dbReference>
<dbReference type="Pfam" id="PF03808">
    <property type="entry name" value="Glyco_tran_WecG"/>
    <property type="match status" value="1"/>
</dbReference>
<dbReference type="PANTHER" id="PTHR34136:SF1">
    <property type="entry name" value="UDP-N-ACETYL-D-MANNOSAMINURONIC ACID TRANSFERASE"/>
    <property type="match status" value="1"/>
</dbReference>
<comment type="caution">
    <text evidence="3">The sequence shown here is derived from an EMBL/GenBank/DDBJ whole genome shotgun (WGS) entry which is preliminary data.</text>
</comment>
<dbReference type="InterPro" id="IPR004629">
    <property type="entry name" value="WecG_TagA_CpsF"/>
</dbReference>
<protein>
    <submittedName>
        <fullName evidence="3">Glycosyltransferase</fullName>
    </submittedName>
</protein>
<dbReference type="GO" id="GO:0016758">
    <property type="term" value="F:hexosyltransferase activity"/>
    <property type="evidence" value="ECO:0007669"/>
    <property type="project" value="TreeGrafter"/>
</dbReference>
<dbReference type="CDD" id="cd06533">
    <property type="entry name" value="Glyco_transf_WecG_TagA"/>
    <property type="match status" value="1"/>
</dbReference>
<evidence type="ECO:0000256" key="2">
    <source>
        <dbReference type="ARBA" id="ARBA00022679"/>
    </source>
</evidence>
<dbReference type="NCBIfam" id="TIGR00696">
    <property type="entry name" value="wecG_tagA_cpsF"/>
    <property type="match status" value="1"/>
</dbReference>
<gene>
    <name evidence="3" type="ORF">ENG63_06830</name>
</gene>
<evidence type="ECO:0000313" key="3">
    <source>
        <dbReference type="EMBL" id="HDD44555.1"/>
    </source>
</evidence>
<dbReference type="PANTHER" id="PTHR34136">
    <property type="match status" value="1"/>
</dbReference>
<keyword evidence="1" id="KW-0328">Glycosyltransferase</keyword>